<dbReference type="Proteomes" id="UP000276133">
    <property type="component" value="Unassembled WGS sequence"/>
</dbReference>
<sequence>TLACAESNKRNSSFKNEGDIGYNIHIFALYPKVLVYKKPIAQRLIFDKQHFNFFFLTFIRTTELLSKFFQGSPELQSLLFSPHEFGVLMIESKGFNFNNKQLRHFILNQEINDDVEDDESS</sequence>
<comment type="caution">
    <text evidence="1">The sequence shown here is derived from an EMBL/GenBank/DDBJ whole genome shotgun (WGS) entry which is preliminary data.</text>
</comment>
<keyword evidence="2" id="KW-1185">Reference proteome</keyword>
<protein>
    <submittedName>
        <fullName evidence="1">Uncharacterized protein</fullName>
    </submittedName>
</protein>
<name>A0A3M7PV81_BRAPC</name>
<accession>A0A3M7PV81</accession>
<dbReference type="AlphaFoldDB" id="A0A3M7PV81"/>
<evidence type="ECO:0000313" key="1">
    <source>
        <dbReference type="EMBL" id="RNA02641.1"/>
    </source>
</evidence>
<feature type="non-terminal residue" evidence="1">
    <location>
        <position position="1"/>
    </location>
</feature>
<dbReference type="EMBL" id="REGN01008804">
    <property type="protein sequence ID" value="RNA02641.1"/>
    <property type="molecule type" value="Genomic_DNA"/>
</dbReference>
<proteinExistence type="predicted"/>
<evidence type="ECO:0000313" key="2">
    <source>
        <dbReference type="Proteomes" id="UP000276133"/>
    </source>
</evidence>
<organism evidence="1 2">
    <name type="scientific">Brachionus plicatilis</name>
    <name type="common">Marine rotifer</name>
    <name type="synonym">Brachionus muelleri</name>
    <dbReference type="NCBI Taxonomy" id="10195"/>
    <lineage>
        <taxon>Eukaryota</taxon>
        <taxon>Metazoa</taxon>
        <taxon>Spiralia</taxon>
        <taxon>Gnathifera</taxon>
        <taxon>Rotifera</taxon>
        <taxon>Eurotatoria</taxon>
        <taxon>Monogononta</taxon>
        <taxon>Pseudotrocha</taxon>
        <taxon>Ploima</taxon>
        <taxon>Brachionidae</taxon>
        <taxon>Brachionus</taxon>
    </lineage>
</organism>
<reference evidence="1 2" key="1">
    <citation type="journal article" date="2018" name="Sci. Rep.">
        <title>Genomic signatures of local adaptation to the degree of environmental predictability in rotifers.</title>
        <authorList>
            <person name="Franch-Gras L."/>
            <person name="Hahn C."/>
            <person name="Garcia-Roger E.M."/>
            <person name="Carmona M.J."/>
            <person name="Serra M."/>
            <person name="Gomez A."/>
        </authorList>
    </citation>
    <scope>NUCLEOTIDE SEQUENCE [LARGE SCALE GENOMIC DNA]</scope>
    <source>
        <strain evidence="1">HYR1</strain>
    </source>
</reference>
<gene>
    <name evidence="1" type="ORF">BpHYR1_010148</name>
</gene>